<evidence type="ECO:0000259" key="1">
    <source>
        <dbReference type="Pfam" id="PF13456"/>
    </source>
</evidence>
<dbReference type="InterPro" id="IPR036397">
    <property type="entry name" value="RNaseH_sf"/>
</dbReference>
<dbReference type="Pfam" id="PF13456">
    <property type="entry name" value="RVT_3"/>
    <property type="match status" value="1"/>
</dbReference>
<feature type="domain" description="RNase H type-1" evidence="1">
    <location>
        <begin position="13"/>
        <end position="132"/>
    </location>
</feature>
<dbReference type="InterPro" id="IPR002156">
    <property type="entry name" value="RNaseH_domain"/>
</dbReference>
<dbReference type="PANTHER" id="PTHR47723">
    <property type="entry name" value="OS05G0353850 PROTEIN"/>
    <property type="match status" value="1"/>
</dbReference>
<comment type="caution">
    <text evidence="2">The sequence shown here is derived from an EMBL/GenBank/DDBJ whole genome shotgun (WGS) entry which is preliminary data.</text>
</comment>
<protein>
    <recommendedName>
        <fullName evidence="1">RNase H type-1 domain-containing protein</fullName>
    </recommendedName>
</protein>
<dbReference type="Gramene" id="OIT36999">
    <property type="protein sequence ID" value="OIT36999"/>
    <property type="gene ID" value="A4A49_52473"/>
</dbReference>
<accession>A0A314L7F2</accession>
<dbReference type="SUPFAM" id="SSF53098">
    <property type="entry name" value="Ribonuclease H-like"/>
    <property type="match status" value="1"/>
</dbReference>
<dbReference type="InterPro" id="IPR012337">
    <property type="entry name" value="RNaseH-like_sf"/>
</dbReference>
<proteinExistence type="predicted"/>
<gene>
    <name evidence="2" type="ORF">A4A49_52473</name>
</gene>
<dbReference type="SMR" id="A0A314L7F2"/>
<name>A0A314L7F2_NICAT</name>
<dbReference type="EMBL" id="MJEQ01000361">
    <property type="protein sequence ID" value="OIT36999.1"/>
    <property type="molecule type" value="Genomic_DNA"/>
</dbReference>
<reference evidence="2" key="1">
    <citation type="submission" date="2016-11" db="EMBL/GenBank/DDBJ databases">
        <title>The genome of Nicotiana attenuata.</title>
        <authorList>
            <person name="Xu S."/>
            <person name="Brockmoeller T."/>
            <person name="Gaquerel E."/>
            <person name="Navarro A."/>
            <person name="Kuhl H."/>
            <person name="Gase K."/>
            <person name="Ling Z."/>
            <person name="Zhou W."/>
            <person name="Kreitzer C."/>
            <person name="Stanke M."/>
            <person name="Tang H."/>
            <person name="Lyons E."/>
            <person name="Pandey P."/>
            <person name="Pandey S.P."/>
            <person name="Timmermann B."/>
            <person name="Baldwin I.T."/>
        </authorList>
    </citation>
    <scope>NUCLEOTIDE SEQUENCE [LARGE SCALE GENOMIC DNA]</scope>
    <source>
        <strain evidence="2">UT</strain>
    </source>
</reference>
<dbReference type="AlphaFoldDB" id="A0A314L7F2"/>
<dbReference type="GO" id="GO:0004523">
    <property type="term" value="F:RNA-DNA hybrid ribonuclease activity"/>
    <property type="evidence" value="ECO:0007669"/>
    <property type="project" value="InterPro"/>
</dbReference>
<dbReference type="GO" id="GO:0003676">
    <property type="term" value="F:nucleic acid binding"/>
    <property type="evidence" value="ECO:0007669"/>
    <property type="project" value="InterPro"/>
</dbReference>
<dbReference type="InterPro" id="IPR053151">
    <property type="entry name" value="RNase_H-like"/>
</dbReference>
<dbReference type="Gene3D" id="3.30.420.10">
    <property type="entry name" value="Ribonuclease H-like superfamily/Ribonuclease H"/>
    <property type="match status" value="1"/>
</dbReference>
<dbReference type="CDD" id="cd06222">
    <property type="entry name" value="RNase_H_like"/>
    <property type="match status" value="1"/>
</dbReference>
<sequence length="180" mass="20565">MWSRRGTNQWKINTDGSCMATLGLAGAGGIVRNKIGQMRMAFSNPLQFSTNNSKEVLTALFRVSWCYQNIEGLILELDSQLVVQMINGSCTTPWRLHESVESITKLVRLRRIQIQHCYREGNEVARALAKHATTLQTNTLFFEEAHLPPTARGALRMDRLQLPSFRIKQKKYSGWCFHSH</sequence>
<dbReference type="Proteomes" id="UP000187609">
    <property type="component" value="Unassembled WGS sequence"/>
</dbReference>
<dbReference type="PANTHER" id="PTHR47723:SF7">
    <property type="entry name" value="RNASE H FAMILY PROTEIN"/>
    <property type="match status" value="1"/>
</dbReference>
<keyword evidence="3" id="KW-1185">Reference proteome</keyword>
<organism evidence="2 3">
    <name type="scientific">Nicotiana attenuata</name>
    <name type="common">Coyote tobacco</name>
    <dbReference type="NCBI Taxonomy" id="49451"/>
    <lineage>
        <taxon>Eukaryota</taxon>
        <taxon>Viridiplantae</taxon>
        <taxon>Streptophyta</taxon>
        <taxon>Embryophyta</taxon>
        <taxon>Tracheophyta</taxon>
        <taxon>Spermatophyta</taxon>
        <taxon>Magnoliopsida</taxon>
        <taxon>eudicotyledons</taxon>
        <taxon>Gunneridae</taxon>
        <taxon>Pentapetalae</taxon>
        <taxon>asterids</taxon>
        <taxon>lamiids</taxon>
        <taxon>Solanales</taxon>
        <taxon>Solanaceae</taxon>
        <taxon>Nicotianoideae</taxon>
        <taxon>Nicotianeae</taxon>
        <taxon>Nicotiana</taxon>
    </lineage>
</organism>
<dbReference type="InterPro" id="IPR044730">
    <property type="entry name" value="RNase_H-like_dom_plant"/>
</dbReference>
<evidence type="ECO:0000313" key="2">
    <source>
        <dbReference type="EMBL" id="OIT36999.1"/>
    </source>
</evidence>
<evidence type="ECO:0000313" key="3">
    <source>
        <dbReference type="Proteomes" id="UP000187609"/>
    </source>
</evidence>